<reference evidence="3 4" key="1">
    <citation type="journal article" date="2014" name="Int. J. Syst. Evol. Microbiol.">
        <title>Complete genome sequence of Corynebacterium casei LMG S-19264T (=DSM 44701T), isolated from a smear-ripened cheese.</title>
        <authorList>
            <consortium name="US DOE Joint Genome Institute (JGI-PGF)"/>
            <person name="Walter F."/>
            <person name="Albersmeier A."/>
            <person name="Kalinowski J."/>
            <person name="Ruckert C."/>
        </authorList>
    </citation>
    <scope>NUCLEOTIDE SEQUENCE [LARGE SCALE GENOMIC DNA]</scope>
    <source>
        <strain evidence="3 4">CGMCC 1.9161</strain>
    </source>
</reference>
<keyword evidence="1" id="KW-0812">Transmembrane</keyword>
<dbReference type="AlphaFoldDB" id="A0A917V8U4"/>
<evidence type="ECO:0000256" key="1">
    <source>
        <dbReference type="SAM" id="Phobius"/>
    </source>
</evidence>
<keyword evidence="1" id="KW-1133">Transmembrane helix</keyword>
<organism evidence="3 4">
    <name type="scientific">Salinarimonas ramus</name>
    <dbReference type="NCBI Taxonomy" id="690164"/>
    <lineage>
        <taxon>Bacteria</taxon>
        <taxon>Pseudomonadati</taxon>
        <taxon>Pseudomonadota</taxon>
        <taxon>Alphaproteobacteria</taxon>
        <taxon>Hyphomicrobiales</taxon>
        <taxon>Salinarimonadaceae</taxon>
        <taxon>Salinarimonas</taxon>
    </lineage>
</organism>
<protein>
    <recommendedName>
        <fullName evidence="2">DUF6867 domain-containing protein</fullName>
    </recommendedName>
</protein>
<feature type="domain" description="DUF6867" evidence="2">
    <location>
        <begin position="8"/>
        <end position="111"/>
    </location>
</feature>
<feature type="transmembrane region" description="Helical" evidence="1">
    <location>
        <begin position="67"/>
        <end position="85"/>
    </location>
</feature>
<comment type="caution">
    <text evidence="3">The sequence shown here is derived from an EMBL/GenBank/DDBJ whole genome shotgun (WGS) entry which is preliminary data.</text>
</comment>
<keyword evidence="1" id="KW-0472">Membrane</keyword>
<evidence type="ECO:0000313" key="4">
    <source>
        <dbReference type="Proteomes" id="UP000600449"/>
    </source>
</evidence>
<gene>
    <name evidence="3" type="ORF">GCM10011322_41190</name>
</gene>
<keyword evidence="4" id="KW-1185">Reference proteome</keyword>
<dbReference type="Proteomes" id="UP000600449">
    <property type="component" value="Unassembled WGS sequence"/>
</dbReference>
<dbReference type="EMBL" id="BMMF01000014">
    <property type="protein sequence ID" value="GGK49904.1"/>
    <property type="molecule type" value="Genomic_DNA"/>
</dbReference>
<dbReference type="RefSeq" id="WP_188915145.1">
    <property type="nucleotide sequence ID" value="NZ_BMMF01000014.1"/>
</dbReference>
<evidence type="ECO:0000313" key="3">
    <source>
        <dbReference type="EMBL" id="GGK49904.1"/>
    </source>
</evidence>
<feature type="transmembrane region" description="Helical" evidence="1">
    <location>
        <begin position="7"/>
        <end position="26"/>
    </location>
</feature>
<proteinExistence type="predicted"/>
<evidence type="ECO:0000259" key="2">
    <source>
        <dbReference type="Pfam" id="PF21741"/>
    </source>
</evidence>
<accession>A0A917V8U4</accession>
<sequence length="121" mass="13675">MGILWETSFWVFFFVTIVLAGGAAWMSGRAIARGWEPYWQAGAWMLLLGAACRFIHFSLFGGSLFSLHYYVVDTIILMIIAWFGHRATLAGLMTRQYRFAFESASPLTWRPRAGAANGRTE</sequence>
<feature type="transmembrane region" description="Helical" evidence="1">
    <location>
        <begin position="38"/>
        <end position="61"/>
    </location>
</feature>
<dbReference type="Pfam" id="PF21741">
    <property type="entry name" value="DUF6867"/>
    <property type="match status" value="1"/>
</dbReference>
<name>A0A917V8U4_9HYPH</name>
<dbReference type="InterPro" id="IPR049201">
    <property type="entry name" value="DUF6867"/>
</dbReference>